<comment type="caution">
    <text evidence="1">The sequence shown here is derived from an EMBL/GenBank/DDBJ whole genome shotgun (WGS) entry which is preliminary data.</text>
</comment>
<protein>
    <submittedName>
        <fullName evidence="1">Uncharacterized protein</fullName>
    </submittedName>
</protein>
<dbReference type="AlphaFoldDB" id="A0AAD5WGC5"/>
<evidence type="ECO:0000313" key="1">
    <source>
        <dbReference type="EMBL" id="KAJ1368588.1"/>
    </source>
</evidence>
<accession>A0AAD5WGC5</accession>
<sequence length="99" mass="10899">MPRAIRRSQTVLPSREAGFCDASACDKPLETMLAACGGNSCSKTKNTTSLKTRQVTLSQSRSTSELWKKLYRNICMSLSNGRNGNFTDNMAPARLPECH</sequence>
<keyword evidence="2" id="KW-1185">Reference proteome</keyword>
<reference evidence="1" key="1">
    <citation type="submission" date="2021-06" db="EMBL/GenBank/DDBJ databases">
        <title>Parelaphostrongylus tenuis whole genome reference sequence.</title>
        <authorList>
            <person name="Garwood T.J."/>
            <person name="Larsen P.A."/>
            <person name="Fountain-Jones N.M."/>
            <person name="Garbe J.R."/>
            <person name="Macchietto M.G."/>
            <person name="Kania S.A."/>
            <person name="Gerhold R.W."/>
            <person name="Richards J.E."/>
            <person name="Wolf T.M."/>
        </authorList>
    </citation>
    <scope>NUCLEOTIDE SEQUENCE</scope>
    <source>
        <strain evidence="1">MNPRO001-30</strain>
        <tissue evidence="1">Meninges</tissue>
    </source>
</reference>
<evidence type="ECO:0000313" key="2">
    <source>
        <dbReference type="Proteomes" id="UP001196413"/>
    </source>
</evidence>
<organism evidence="1 2">
    <name type="scientific">Parelaphostrongylus tenuis</name>
    <name type="common">Meningeal worm</name>
    <dbReference type="NCBI Taxonomy" id="148309"/>
    <lineage>
        <taxon>Eukaryota</taxon>
        <taxon>Metazoa</taxon>
        <taxon>Ecdysozoa</taxon>
        <taxon>Nematoda</taxon>
        <taxon>Chromadorea</taxon>
        <taxon>Rhabditida</taxon>
        <taxon>Rhabditina</taxon>
        <taxon>Rhabditomorpha</taxon>
        <taxon>Strongyloidea</taxon>
        <taxon>Metastrongylidae</taxon>
        <taxon>Parelaphostrongylus</taxon>
    </lineage>
</organism>
<dbReference type="Proteomes" id="UP001196413">
    <property type="component" value="Unassembled WGS sequence"/>
</dbReference>
<proteinExistence type="predicted"/>
<name>A0AAD5WGC5_PARTN</name>
<gene>
    <name evidence="1" type="ORF">KIN20_029746</name>
</gene>
<dbReference type="EMBL" id="JAHQIW010006235">
    <property type="protein sequence ID" value="KAJ1368588.1"/>
    <property type="molecule type" value="Genomic_DNA"/>
</dbReference>